<feature type="domain" description="N-acetyltransferase" evidence="1">
    <location>
        <begin position="2"/>
        <end position="140"/>
    </location>
</feature>
<dbReference type="InterPro" id="IPR016181">
    <property type="entry name" value="Acyl_CoA_acyltransferase"/>
</dbReference>
<dbReference type="RefSeq" id="WP_327922194.1">
    <property type="nucleotide sequence ID" value="NZ_JARMDB010000064.1"/>
</dbReference>
<dbReference type="Pfam" id="PF00583">
    <property type="entry name" value="Acetyltransf_1"/>
    <property type="match status" value="1"/>
</dbReference>
<evidence type="ECO:0000259" key="1">
    <source>
        <dbReference type="PROSITE" id="PS51186"/>
    </source>
</evidence>
<organism evidence="2 3">
    <name type="scientific">Bacillus paramycoides</name>
    <dbReference type="NCBI Taxonomy" id="2026194"/>
    <lineage>
        <taxon>Bacteria</taxon>
        <taxon>Bacillati</taxon>
        <taxon>Bacillota</taxon>
        <taxon>Bacilli</taxon>
        <taxon>Bacillales</taxon>
        <taxon>Bacillaceae</taxon>
        <taxon>Bacillus</taxon>
        <taxon>Bacillus cereus group</taxon>
    </lineage>
</organism>
<reference evidence="2 3" key="1">
    <citation type="submission" date="2023-03" db="EMBL/GenBank/DDBJ databases">
        <title>Bacillus Genome Sequencing.</title>
        <authorList>
            <person name="Dunlap C."/>
        </authorList>
    </citation>
    <scope>NUCLEOTIDE SEQUENCE [LARGE SCALE GENOMIC DNA]</scope>
    <source>
        <strain evidence="2 3">B-615</strain>
    </source>
</reference>
<sequence>MVQVRIATLNDLEDVISIDSEVIGNRSREVELRKSIEENRCFVGQIDDQISGFLVYHKHFFNHIFIDLVIVRPTVRRQGVAKTLMKHVENIFSADKIFSSTNKSNEKMQQVFCSLNYVNSGYIDNLDDGDPEIIFFKKFNNSR</sequence>
<accession>A0ABU6N6V8</accession>
<evidence type="ECO:0000313" key="2">
    <source>
        <dbReference type="EMBL" id="MED1569733.1"/>
    </source>
</evidence>
<dbReference type="EMBL" id="JARMDB010000064">
    <property type="protein sequence ID" value="MED1569733.1"/>
    <property type="molecule type" value="Genomic_DNA"/>
</dbReference>
<dbReference type="InterPro" id="IPR000182">
    <property type="entry name" value="GNAT_dom"/>
</dbReference>
<dbReference type="PROSITE" id="PS51186">
    <property type="entry name" value="GNAT"/>
    <property type="match status" value="1"/>
</dbReference>
<comment type="caution">
    <text evidence="2">The sequence shown here is derived from an EMBL/GenBank/DDBJ whole genome shotgun (WGS) entry which is preliminary data.</text>
</comment>
<dbReference type="Gene3D" id="3.40.630.30">
    <property type="match status" value="1"/>
</dbReference>
<keyword evidence="3" id="KW-1185">Reference proteome</keyword>
<protein>
    <submittedName>
        <fullName evidence="2">GNAT family N-acetyltransferase</fullName>
    </submittedName>
</protein>
<dbReference type="SUPFAM" id="SSF55729">
    <property type="entry name" value="Acyl-CoA N-acyltransferases (Nat)"/>
    <property type="match status" value="1"/>
</dbReference>
<gene>
    <name evidence="2" type="ORF">P4U88_28885</name>
</gene>
<proteinExistence type="predicted"/>
<evidence type="ECO:0000313" key="3">
    <source>
        <dbReference type="Proteomes" id="UP001309448"/>
    </source>
</evidence>
<dbReference type="Proteomes" id="UP001309448">
    <property type="component" value="Unassembled WGS sequence"/>
</dbReference>
<name>A0ABU6N6V8_9BACI</name>
<dbReference type="CDD" id="cd04301">
    <property type="entry name" value="NAT_SF"/>
    <property type="match status" value="1"/>
</dbReference>